<dbReference type="SUPFAM" id="SSF47090">
    <property type="entry name" value="PGBD-like"/>
    <property type="match status" value="1"/>
</dbReference>
<dbReference type="SUPFAM" id="SSF55846">
    <property type="entry name" value="N-acetylmuramoyl-L-alanine amidase-like"/>
    <property type="match status" value="1"/>
</dbReference>
<dbReference type="OrthoDB" id="9794842at2"/>
<dbReference type="GO" id="GO:0071555">
    <property type="term" value="P:cell wall organization"/>
    <property type="evidence" value="ECO:0007669"/>
    <property type="project" value="UniProtKB-KW"/>
</dbReference>
<dbReference type="InterPro" id="IPR002502">
    <property type="entry name" value="Amidase_domain"/>
</dbReference>
<dbReference type="InterPro" id="IPR051206">
    <property type="entry name" value="NAMLAA_amidase_2"/>
</dbReference>
<dbReference type="Pfam" id="PF01471">
    <property type="entry name" value="PG_binding_1"/>
    <property type="match status" value="1"/>
</dbReference>
<evidence type="ECO:0000313" key="7">
    <source>
        <dbReference type="EMBL" id="PVX50073.1"/>
    </source>
</evidence>
<keyword evidence="5" id="KW-0961">Cell wall biogenesis/degradation</keyword>
<dbReference type="InterPro" id="IPR002477">
    <property type="entry name" value="Peptidoglycan-bd-like"/>
</dbReference>
<feature type="domain" description="N-acetylmuramoyl-L-alanine amidase" evidence="6">
    <location>
        <begin position="35"/>
        <end position="177"/>
    </location>
</feature>
<dbReference type="PANTHER" id="PTHR30417:SF1">
    <property type="entry name" value="N-ACETYLMURAMOYL-L-ALANINE AMIDASE AMID"/>
    <property type="match status" value="1"/>
</dbReference>
<protein>
    <recommendedName>
        <fullName evidence="3">N-acetylmuramoyl-L-alanine amidase</fullName>
        <ecNumber evidence="3">3.5.1.28</ecNumber>
    </recommendedName>
</protein>
<dbReference type="Proteomes" id="UP000251835">
    <property type="component" value="Unassembled WGS sequence"/>
</dbReference>
<dbReference type="PROSITE" id="PS51257">
    <property type="entry name" value="PROKAR_LIPOPROTEIN"/>
    <property type="match status" value="1"/>
</dbReference>
<dbReference type="RefSeq" id="WP_116496931.1">
    <property type="nucleotide sequence ID" value="NZ_QENZ01000005.1"/>
</dbReference>
<dbReference type="Gene3D" id="1.10.101.10">
    <property type="entry name" value="PGBD-like superfamily/PGBD"/>
    <property type="match status" value="1"/>
</dbReference>
<organism evidence="7 8">
    <name type="scientific">Balneicella halophila</name>
    <dbReference type="NCBI Taxonomy" id="1537566"/>
    <lineage>
        <taxon>Bacteria</taxon>
        <taxon>Pseudomonadati</taxon>
        <taxon>Bacteroidota</taxon>
        <taxon>Bacteroidia</taxon>
        <taxon>Bacteroidales</taxon>
        <taxon>Balneicellaceae</taxon>
        <taxon>Balneicella</taxon>
    </lineage>
</organism>
<dbReference type="EC" id="3.5.1.28" evidence="3"/>
<comment type="caution">
    <text evidence="7">The sequence shown here is derived from an EMBL/GenBank/DDBJ whole genome shotgun (WGS) entry which is preliminary data.</text>
</comment>
<keyword evidence="4" id="KW-0378">Hydrolase</keyword>
<comment type="similarity">
    <text evidence="2">Belongs to the N-acetylmuramoyl-L-alanine amidase 2 family.</text>
</comment>
<gene>
    <name evidence="7" type="ORF">C7377_1721</name>
</gene>
<name>A0A7L4UPV3_BALHA</name>
<dbReference type="GO" id="GO:0009254">
    <property type="term" value="P:peptidoglycan turnover"/>
    <property type="evidence" value="ECO:0007669"/>
    <property type="project" value="TreeGrafter"/>
</dbReference>
<evidence type="ECO:0000256" key="5">
    <source>
        <dbReference type="ARBA" id="ARBA00023316"/>
    </source>
</evidence>
<evidence type="ECO:0000259" key="6">
    <source>
        <dbReference type="SMART" id="SM00644"/>
    </source>
</evidence>
<evidence type="ECO:0000256" key="2">
    <source>
        <dbReference type="ARBA" id="ARBA00007553"/>
    </source>
</evidence>
<dbReference type="CDD" id="cd06583">
    <property type="entry name" value="PGRP"/>
    <property type="match status" value="1"/>
</dbReference>
<dbReference type="FunFam" id="3.40.80.10:FF:000003">
    <property type="entry name" value="N-acetylmuramoyl-L-alanine amidase"/>
    <property type="match status" value="1"/>
</dbReference>
<dbReference type="Pfam" id="PF01510">
    <property type="entry name" value="Amidase_2"/>
    <property type="match status" value="1"/>
</dbReference>
<evidence type="ECO:0000313" key="8">
    <source>
        <dbReference type="Proteomes" id="UP000251835"/>
    </source>
</evidence>
<evidence type="ECO:0000256" key="3">
    <source>
        <dbReference type="ARBA" id="ARBA00011901"/>
    </source>
</evidence>
<dbReference type="SMART" id="SM00644">
    <property type="entry name" value="Ami_2"/>
    <property type="match status" value="1"/>
</dbReference>
<comment type="catalytic activity">
    <reaction evidence="1">
        <text>Hydrolyzes the link between N-acetylmuramoyl residues and L-amino acid residues in certain cell-wall glycopeptides.</text>
        <dbReference type="EC" id="3.5.1.28"/>
    </reaction>
</comment>
<dbReference type="Gene3D" id="3.40.80.10">
    <property type="entry name" value="Peptidoglycan recognition protein-like"/>
    <property type="match status" value="1"/>
</dbReference>
<proteinExistence type="inferred from homology"/>
<dbReference type="PANTHER" id="PTHR30417">
    <property type="entry name" value="N-ACETYLMURAMOYL-L-ALANINE AMIDASE AMID"/>
    <property type="match status" value="1"/>
</dbReference>
<dbReference type="EMBL" id="QENZ01000005">
    <property type="protein sequence ID" value="PVX50073.1"/>
    <property type="molecule type" value="Genomic_DNA"/>
</dbReference>
<dbReference type="GO" id="GO:0009253">
    <property type="term" value="P:peptidoglycan catabolic process"/>
    <property type="evidence" value="ECO:0007669"/>
    <property type="project" value="InterPro"/>
</dbReference>
<dbReference type="GO" id="GO:0008745">
    <property type="term" value="F:N-acetylmuramoyl-L-alanine amidase activity"/>
    <property type="evidence" value="ECO:0007669"/>
    <property type="project" value="UniProtKB-EC"/>
</dbReference>
<dbReference type="InterPro" id="IPR036366">
    <property type="entry name" value="PGBDSf"/>
</dbReference>
<evidence type="ECO:0000256" key="1">
    <source>
        <dbReference type="ARBA" id="ARBA00001561"/>
    </source>
</evidence>
<dbReference type="InterPro" id="IPR036365">
    <property type="entry name" value="PGBD-like_sf"/>
</dbReference>
<keyword evidence="8" id="KW-1185">Reference proteome</keyword>
<reference evidence="7 8" key="1">
    <citation type="submission" date="2018-05" db="EMBL/GenBank/DDBJ databases">
        <title>Genomic Encyclopedia of Type Strains, Phase IV (KMG-IV): sequencing the most valuable type-strain genomes for metagenomic binning, comparative biology and taxonomic classification.</title>
        <authorList>
            <person name="Goeker M."/>
        </authorList>
    </citation>
    <scope>NUCLEOTIDE SEQUENCE [LARGE SCALE GENOMIC DNA]</scope>
    <source>
        <strain evidence="7 8">DSM 28579</strain>
    </source>
</reference>
<sequence length="279" mass="32445">MKNSWKYLSLLLIILFASCATREYIPRIDGLKIDAKTHEAIGQDKRIKILVMHYTVADYPSSIQILTKKQVSAHYLVGDDALENKVYQLVREDKRAWHAGVSYWQGRTNLNDSSIGIEIVNKGFIEKDGERIFFPFDGNQMQKVAKLAQSIVERYKIPPTAVVAHADIAPGRKQDPGPLFPWEILHKKYNVGAWYDIPTVLEFLPEFYKADYDSVEFIEKVQNDFHRYGYKIEQTGEWDEQTKDVILTFQYHFRQKKCDGILDAETYAILQALNKKYNR</sequence>
<accession>A0A7L4UPV3</accession>
<dbReference type="AlphaFoldDB" id="A0A7L4UPV3"/>
<evidence type="ECO:0000256" key="4">
    <source>
        <dbReference type="ARBA" id="ARBA00022801"/>
    </source>
</evidence>
<dbReference type="GO" id="GO:0019867">
    <property type="term" value="C:outer membrane"/>
    <property type="evidence" value="ECO:0007669"/>
    <property type="project" value="TreeGrafter"/>
</dbReference>
<dbReference type="InterPro" id="IPR036505">
    <property type="entry name" value="Amidase/PGRP_sf"/>
</dbReference>